<evidence type="ECO:0000313" key="1">
    <source>
        <dbReference type="EMBL" id="CBY26179.1"/>
    </source>
</evidence>
<organism evidence="1 2">
    <name type="scientific">Yersinia enterocolitica subsp. palearctica serotype O:3 (strain DSM 13030 / CIP 106945 / Y11)</name>
    <dbReference type="NCBI Taxonomy" id="930944"/>
    <lineage>
        <taxon>Bacteria</taxon>
        <taxon>Pseudomonadati</taxon>
        <taxon>Pseudomonadota</taxon>
        <taxon>Gammaproteobacteria</taxon>
        <taxon>Enterobacterales</taxon>
        <taxon>Yersiniaceae</taxon>
        <taxon>Yersinia</taxon>
    </lineage>
</organism>
<dbReference type="HOGENOM" id="CLU_3298892_0_0_6"/>
<protein>
    <submittedName>
        <fullName evidence="1">Uncharacterized protein</fullName>
    </submittedName>
</protein>
<dbReference type="AlphaFoldDB" id="A0A0H3NSC3"/>
<dbReference type="KEGG" id="yey:Y11_20021"/>
<evidence type="ECO:0000313" key="2">
    <source>
        <dbReference type="Proteomes" id="UP000008084"/>
    </source>
</evidence>
<dbReference type="EMBL" id="FR729477">
    <property type="protein sequence ID" value="CBY26179.1"/>
    <property type="molecule type" value="Genomic_DNA"/>
</dbReference>
<gene>
    <name evidence="1" type="ordered locus">Y11_20021</name>
</gene>
<sequence length="40" mass="4457">MYFYVNKSKLRKQATLPFSGGLAQGARGELVELDRQKQAG</sequence>
<proteinExistence type="predicted"/>
<name>A0A0H3NSC3_YERE1</name>
<accession>A0A0H3NSC3</accession>
<dbReference type="Proteomes" id="UP000008084">
    <property type="component" value="Chromosome"/>
</dbReference>
<reference evidence="1 2" key="1">
    <citation type="journal article" date="2011" name="J. Bacteriol.">
        <title>Complete genome sequence of Yersinia enterocolitica subsp. palearctica serogroup O:3.</title>
        <authorList>
            <person name="Batzilla J."/>
            <person name="Hoper D."/>
            <person name="Antonenka U."/>
            <person name="Heesemann J."/>
            <person name="Rakin A."/>
        </authorList>
    </citation>
    <scope>NUCLEOTIDE SEQUENCE [LARGE SCALE GENOMIC DNA]</scope>
    <source>
        <strain evidence="2">DSM 13030 / CIP 106945 / Y11</strain>
    </source>
</reference>